<dbReference type="Proteomes" id="UP000071561">
    <property type="component" value="Chromosome"/>
</dbReference>
<sequence length="102" mass="11855">MDAIATNRQLNNNEIFDLMKQFITEVIGEEFVEEMDITPQSSFTKDLEMDSIEIVSFSEKIKTHFGEQIDFTGWLSAMDLDQLINLNLEMIINYIHECQSSK</sequence>
<keyword evidence="3" id="KW-1185">Reference proteome</keyword>
<organism evidence="2 3">
    <name type="scientific">Pedobacter cryoconitis</name>
    <dbReference type="NCBI Taxonomy" id="188932"/>
    <lineage>
        <taxon>Bacteria</taxon>
        <taxon>Pseudomonadati</taxon>
        <taxon>Bacteroidota</taxon>
        <taxon>Sphingobacteriia</taxon>
        <taxon>Sphingobacteriales</taxon>
        <taxon>Sphingobacteriaceae</taxon>
        <taxon>Pedobacter</taxon>
    </lineage>
</organism>
<evidence type="ECO:0000259" key="1">
    <source>
        <dbReference type="Pfam" id="PF00550"/>
    </source>
</evidence>
<dbReference type="InterPro" id="IPR036736">
    <property type="entry name" value="ACP-like_sf"/>
</dbReference>
<proteinExistence type="predicted"/>
<dbReference type="InterPro" id="IPR009081">
    <property type="entry name" value="PP-bd_ACP"/>
</dbReference>
<dbReference type="PATRIC" id="fig|188932.3.peg.171"/>
<dbReference type="Pfam" id="PF00550">
    <property type="entry name" value="PP-binding"/>
    <property type="match status" value="1"/>
</dbReference>
<dbReference type="SUPFAM" id="SSF47336">
    <property type="entry name" value="ACP-like"/>
    <property type="match status" value="1"/>
</dbReference>
<name>A0A127V7G4_9SPHI</name>
<accession>A0A127V7G4</accession>
<dbReference type="KEGG" id="pcm:AY601_0168"/>
<reference evidence="2 3" key="1">
    <citation type="submission" date="2016-03" db="EMBL/GenBank/DDBJ databases">
        <title>Complete genome sequence of Pedobacter cryoconitis PAMC 27485.</title>
        <authorList>
            <person name="Lee J."/>
            <person name="Kim O.-S."/>
        </authorList>
    </citation>
    <scope>NUCLEOTIDE SEQUENCE [LARGE SCALE GENOMIC DNA]</scope>
    <source>
        <strain evidence="2 3">PAMC 27485</strain>
    </source>
</reference>
<dbReference type="OrthoDB" id="709891at2"/>
<protein>
    <submittedName>
        <fullName evidence="2">Acyl carrier protein</fullName>
    </submittedName>
</protein>
<gene>
    <name evidence="2" type="ORF">AY601_0168</name>
</gene>
<evidence type="ECO:0000313" key="2">
    <source>
        <dbReference type="EMBL" id="AMP97139.1"/>
    </source>
</evidence>
<feature type="domain" description="Carrier" evidence="1">
    <location>
        <begin position="33"/>
        <end position="72"/>
    </location>
</feature>
<dbReference type="EMBL" id="CP014504">
    <property type="protein sequence ID" value="AMP97139.1"/>
    <property type="molecule type" value="Genomic_DNA"/>
</dbReference>
<dbReference type="Gene3D" id="1.10.1200.10">
    <property type="entry name" value="ACP-like"/>
    <property type="match status" value="1"/>
</dbReference>
<dbReference type="AlphaFoldDB" id="A0A127V7G4"/>
<evidence type="ECO:0000313" key="3">
    <source>
        <dbReference type="Proteomes" id="UP000071561"/>
    </source>
</evidence>